<protein>
    <submittedName>
        <fullName evidence="6">Radical SAM protein</fullName>
    </submittedName>
</protein>
<dbReference type="PANTHER" id="PTHR11228">
    <property type="entry name" value="RADICAL SAM DOMAIN PROTEIN"/>
    <property type="match status" value="1"/>
</dbReference>
<dbReference type="AlphaFoldDB" id="A0A6L5T6D5"/>
<organism evidence="6 7">
    <name type="scientific">Agathobacter rectalis</name>
    <dbReference type="NCBI Taxonomy" id="39491"/>
    <lineage>
        <taxon>Bacteria</taxon>
        <taxon>Bacillati</taxon>
        <taxon>Bacillota</taxon>
        <taxon>Clostridia</taxon>
        <taxon>Lachnospirales</taxon>
        <taxon>Lachnospiraceae</taxon>
        <taxon>Agathobacter</taxon>
    </lineage>
</organism>
<dbReference type="SFLD" id="SFLDS00029">
    <property type="entry name" value="Radical_SAM"/>
    <property type="match status" value="1"/>
</dbReference>
<dbReference type="CDD" id="cd01335">
    <property type="entry name" value="Radical_SAM"/>
    <property type="match status" value="1"/>
</dbReference>
<dbReference type="PROSITE" id="PS51918">
    <property type="entry name" value="RADICAL_SAM"/>
    <property type="match status" value="1"/>
</dbReference>
<accession>A0A6L5T6D5</accession>
<dbReference type="SUPFAM" id="SSF102114">
    <property type="entry name" value="Radical SAM enzymes"/>
    <property type="match status" value="1"/>
</dbReference>
<dbReference type="GO" id="GO:0046872">
    <property type="term" value="F:metal ion binding"/>
    <property type="evidence" value="ECO:0007669"/>
    <property type="project" value="UniProtKB-KW"/>
</dbReference>
<feature type="domain" description="Radical SAM core" evidence="5">
    <location>
        <begin position="1"/>
        <end position="225"/>
    </location>
</feature>
<dbReference type="EMBL" id="WKQP01000006">
    <property type="protein sequence ID" value="MSC59717.1"/>
    <property type="molecule type" value="Genomic_DNA"/>
</dbReference>
<gene>
    <name evidence="6" type="ORF">GKE07_05750</name>
</gene>
<proteinExistence type="predicted"/>
<evidence type="ECO:0000256" key="1">
    <source>
        <dbReference type="ARBA" id="ARBA00022691"/>
    </source>
</evidence>
<dbReference type="Gene3D" id="3.40.50.150">
    <property type="entry name" value="Vaccinia Virus protein VP39"/>
    <property type="match status" value="1"/>
</dbReference>
<keyword evidence="3" id="KW-0408">Iron</keyword>
<dbReference type="InterPro" id="IPR058240">
    <property type="entry name" value="rSAM_sf"/>
</dbReference>
<dbReference type="InterPro" id="IPR041698">
    <property type="entry name" value="Methyltransf_25"/>
</dbReference>
<dbReference type="Pfam" id="PF13649">
    <property type="entry name" value="Methyltransf_25"/>
    <property type="match status" value="1"/>
</dbReference>
<keyword evidence="2" id="KW-0479">Metal-binding</keyword>
<comment type="caution">
    <text evidence="6">The sequence shown here is derived from an EMBL/GenBank/DDBJ whole genome shotgun (WGS) entry which is preliminary data.</text>
</comment>
<sequence length="582" mass="66546">MSNIKWKIGWGLSNKCNMACKFCYSRKVRREQKNFDNVIQTGIDFVKKNRNKIDSINFGTGEPTVEPSFFSFCDQLNRVAPNVTLGVTTNGNLAKAARNPYNLDVFIRCIEDIDISLDFGDAERQDESRNCEGAFQGVIETLKLCQKYGKNATVVSVMHKYNCSYSNFSSMIRIARLYNASFRINILRPTVDFSFALPYKNLKDNFINLIREYEVESIADPLLAALVEADCPNGDPTAESSFRILPNGYVTPSTYLLDADWQVKRLDEIDNIDSMHELDSFKKIKAVEIPQSCGKCRMREICKGGVFDRRWLWYHDFSENDPYCPLRFGDSLDWKQLSGNVIYSKKRKSFVHDGYLPTLIFNPIINARALSRWDNIYLNYRSSYNSNEPDQYILKAEEITSQKTKRKVLDLGSGLGRNGKYFLSKGDYVSFIESSKVANDILVKSLLDKNIMSGYSVIECDIVEFLENEKNESFDIVLAMHIISHGTIDIIASSYIKNIYRVLKKNGIACITLPSITDERCPNHGADIYEYTLEDGPEKGIVHSFYSEAALLREINGFEVLEIDEKTNDNGNAHWNLILRKR</sequence>
<dbReference type="Proteomes" id="UP000479563">
    <property type="component" value="Unassembled WGS sequence"/>
</dbReference>
<dbReference type="SUPFAM" id="SSF53335">
    <property type="entry name" value="S-adenosyl-L-methionine-dependent methyltransferases"/>
    <property type="match status" value="1"/>
</dbReference>
<dbReference type="InterPro" id="IPR013785">
    <property type="entry name" value="Aldolase_TIM"/>
</dbReference>
<reference evidence="6 7" key="1">
    <citation type="journal article" date="2019" name="Nat. Med.">
        <title>A library of human gut bacterial isolates paired with longitudinal multiomics data enables mechanistic microbiome research.</title>
        <authorList>
            <person name="Poyet M."/>
            <person name="Groussin M."/>
            <person name="Gibbons S.M."/>
            <person name="Avila-Pacheco J."/>
            <person name="Jiang X."/>
            <person name="Kearney S.M."/>
            <person name="Perrotta A.R."/>
            <person name="Berdy B."/>
            <person name="Zhao S."/>
            <person name="Lieberman T.D."/>
            <person name="Swanson P.K."/>
            <person name="Smith M."/>
            <person name="Roesemann S."/>
            <person name="Alexander J.E."/>
            <person name="Rich S.A."/>
            <person name="Livny J."/>
            <person name="Vlamakis H."/>
            <person name="Clish C."/>
            <person name="Bullock K."/>
            <person name="Deik A."/>
            <person name="Scott J."/>
            <person name="Pierce K.A."/>
            <person name="Xavier R.J."/>
            <person name="Alm E.J."/>
        </authorList>
    </citation>
    <scope>NUCLEOTIDE SEQUENCE [LARGE SCALE GENOMIC DNA]</scope>
    <source>
        <strain evidence="6 7">BIOML-A11</strain>
    </source>
</reference>
<evidence type="ECO:0000313" key="6">
    <source>
        <dbReference type="EMBL" id="MSC59717.1"/>
    </source>
</evidence>
<dbReference type="Gene3D" id="3.20.20.70">
    <property type="entry name" value="Aldolase class I"/>
    <property type="match status" value="1"/>
</dbReference>
<dbReference type="InterPro" id="IPR029063">
    <property type="entry name" value="SAM-dependent_MTases_sf"/>
</dbReference>
<evidence type="ECO:0000256" key="4">
    <source>
        <dbReference type="ARBA" id="ARBA00023014"/>
    </source>
</evidence>
<evidence type="ECO:0000313" key="7">
    <source>
        <dbReference type="Proteomes" id="UP000479563"/>
    </source>
</evidence>
<keyword evidence="1" id="KW-0949">S-adenosyl-L-methionine</keyword>
<keyword evidence="4" id="KW-0411">Iron-sulfur</keyword>
<name>A0A6L5T6D5_9FIRM</name>
<dbReference type="SFLD" id="SFLDG01067">
    <property type="entry name" value="SPASM/twitch_domain_containing"/>
    <property type="match status" value="1"/>
</dbReference>
<dbReference type="CDD" id="cd02440">
    <property type="entry name" value="AdoMet_MTases"/>
    <property type="match status" value="1"/>
</dbReference>
<dbReference type="PANTHER" id="PTHR11228:SF7">
    <property type="entry name" value="PQQA PEPTIDE CYCLASE"/>
    <property type="match status" value="1"/>
</dbReference>
<dbReference type="RefSeq" id="WP_154266735.1">
    <property type="nucleotide sequence ID" value="NZ_WKQP01000006.1"/>
</dbReference>
<dbReference type="InterPro" id="IPR007197">
    <property type="entry name" value="rSAM"/>
</dbReference>
<evidence type="ECO:0000256" key="2">
    <source>
        <dbReference type="ARBA" id="ARBA00022723"/>
    </source>
</evidence>
<evidence type="ECO:0000256" key="3">
    <source>
        <dbReference type="ARBA" id="ARBA00023004"/>
    </source>
</evidence>
<dbReference type="GO" id="GO:0051536">
    <property type="term" value="F:iron-sulfur cluster binding"/>
    <property type="evidence" value="ECO:0007669"/>
    <property type="project" value="UniProtKB-KW"/>
</dbReference>
<dbReference type="GO" id="GO:0003824">
    <property type="term" value="F:catalytic activity"/>
    <property type="evidence" value="ECO:0007669"/>
    <property type="project" value="InterPro"/>
</dbReference>
<evidence type="ECO:0000259" key="5">
    <source>
        <dbReference type="PROSITE" id="PS51918"/>
    </source>
</evidence>
<dbReference type="Pfam" id="PF04055">
    <property type="entry name" value="Radical_SAM"/>
    <property type="match status" value="1"/>
</dbReference>
<dbReference type="InterPro" id="IPR050377">
    <property type="entry name" value="Radical_SAM_PqqE_MftC-like"/>
</dbReference>